<evidence type="ECO:0000256" key="1">
    <source>
        <dbReference type="SAM" id="MobiDB-lite"/>
    </source>
</evidence>
<protein>
    <recommendedName>
        <fullName evidence="2">Tripeptidyl peptidase II C-terminal domain-containing protein</fullName>
    </recommendedName>
</protein>
<evidence type="ECO:0000313" key="4">
    <source>
        <dbReference type="WBParaSite" id="ACRNAN_scaffold4424.g12246.t1"/>
    </source>
</evidence>
<organism evidence="3 4">
    <name type="scientific">Acrobeloides nanus</name>
    <dbReference type="NCBI Taxonomy" id="290746"/>
    <lineage>
        <taxon>Eukaryota</taxon>
        <taxon>Metazoa</taxon>
        <taxon>Ecdysozoa</taxon>
        <taxon>Nematoda</taxon>
        <taxon>Chromadorea</taxon>
        <taxon>Rhabditida</taxon>
        <taxon>Tylenchina</taxon>
        <taxon>Cephalobomorpha</taxon>
        <taxon>Cephaloboidea</taxon>
        <taxon>Cephalobidae</taxon>
        <taxon>Acrobeloides</taxon>
    </lineage>
</organism>
<keyword evidence="3" id="KW-1185">Reference proteome</keyword>
<evidence type="ECO:0000259" key="2">
    <source>
        <dbReference type="Pfam" id="PF12583"/>
    </source>
</evidence>
<evidence type="ECO:0000313" key="3">
    <source>
        <dbReference type="Proteomes" id="UP000887540"/>
    </source>
</evidence>
<dbReference type="Pfam" id="PF12583">
    <property type="entry name" value="TPPII_C"/>
    <property type="match status" value="1"/>
</dbReference>
<accession>A0A914DW02</accession>
<dbReference type="InterPro" id="IPR022232">
    <property type="entry name" value="TPPII_C_art"/>
</dbReference>
<dbReference type="Proteomes" id="UP000887540">
    <property type="component" value="Unplaced"/>
</dbReference>
<dbReference type="Gene3D" id="1.25.40.710">
    <property type="match status" value="1"/>
</dbReference>
<name>A0A914DW02_9BILA</name>
<sequence length="351" mass="39605">MQHPIRYNIMEWGKRHGKALSTVVISKKKEVNSNFGEQELKDSLRDVQIDMLTKITDKNVADEVYARLVADYPDHLPLLLARLKRVTDAKPKVDLEEVRLIADEILNVAKPDDVLKFFGAKIENCEEDLLIKQDIEKRKNAIIEAMIAHTNAILDAHLAISTQEIPKSFREGLRYTSAPTEEKSRERRSEEKQMSPAKSDVSDENVDNTDKTLSVNDFQVIEDDSNEASQTENNDITPTSGSSEVDSGIDQPLPRITLKEADLAYTRLMKWVDPNDTKILILVAKHAVAHAHYGTALRALNKLTEEKNGSPSIAPIHGAIIELVDQLGWVHIANNMRNALIVKFRPTYRPF</sequence>
<feature type="compositionally biased region" description="Polar residues" evidence="1">
    <location>
        <begin position="227"/>
        <end position="245"/>
    </location>
</feature>
<dbReference type="InterPro" id="IPR046939">
    <property type="entry name" value="TPPII_C_sf"/>
</dbReference>
<dbReference type="AlphaFoldDB" id="A0A914DW02"/>
<feature type="domain" description="Tripeptidyl peptidase II C-terminal" evidence="2">
    <location>
        <begin position="36"/>
        <end position="93"/>
    </location>
</feature>
<proteinExistence type="predicted"/>
<feature type="compositionally biased region" description="Basic and acidic residues" evidence="1">
    <location>
        <begin position="180"/>
        <end position="193"/>
    </location>
</feature>
<dbReference type="WBParaSite" id="ACRNAN_scaffold4424.g12246.t1">
    <property type="protein sequence ID" value="ACRNAN_scaffold4424.g12246.t1"/>
    <property type="gene ID" value="ACRNAN_scaffold4424.g12246"/>
</dbReference>
<feature type="region of interest" description="Disordered" evidence="1">
    <location>
        <begin position="171"/>
        <end position="252"/>
    </location>
</feature>
<reference evidence="4" key="1">
    <citation type="submission" date="2022-11" db="UniProtKB">
        <authorList>
            <consortium name="WormBaseParasite"/>
        </authorList>
    </citation>
    <scope>IDENTIFICATION</scope>
</reference>